<dbReference type="InterPro" id="IPR002495">
    <property type="entry name" value="Glyco_trans_8"/>
</dbReference>
<dbReference type="RefSeq" id="WP_219158407.1">
    <property type="nucleotide sequence ID" value="NZ_JAHWQX010000001.1"/>
</dbReference>
<dbReference type="PANTHER" id="PTHR11183">
    <property type="entry name" value="GLYCOGENIN SUBFAMILY MEMBER"/>
    <property type="match status" value="1"/>
</dbReference>
<proteinExistence type="predicted"/>
<dbReference type="CDD" id="cd02537">
    <property type="entry name" value="GT8_Glycogenin"/>
    <property type="match status" value="1"/>
</dbReference>
<keyword evidence="2" id="KW-1185">Reference proteome</keyword>
<sequence>MTAPAAAASSATGLAPDGPAGSERAYVTLVTNADYALGATALARSLQRTQTTADLVVLHTGGVGQAELAPLKELGCRLVRTDLLATSDAFNARHARGKLHADAPFTKGRKPAFHSPLDNFCKLRLWQLTDYAACVFIDADAIVLKNIDRLFDYPEFSAAPNVYESLSDFHRLNSGVFTARPDASTFAAMLERLDQPNVFWRRTDQTFLQDFFPDWHGLPVFDNMLQYVWFNLPELWDWASISILHFQYEKPWEKDHPRTAQLRPLIDLWQAFLTGEAIPDIATLPGPPARRET</sequence>
<evidence type="ECO:0000313" key="2">
    <source>
        <dbReference type="Proteomes" id="UP001430804"/>
    </source>
</evidence>
<organism evidence="1 2">
    <name type="scientific">Pseudohoeflea coraliihabitans</name>
    <dbReference type="NCBI Taxonomy" id="2860393"/>
    <lineage>
        <taxon>Bacteria</taxon>
        <taxon>Pseudomonadati</taxon>
        <taxon>Pseudomonadota</taxon>
        <taxon>Alphaproteobacteria</taxon>
        <taxon>Hyphomicrobiales</taxon>
        <taxon>Rhizobiaceae</taxon>
        <taxon>Pseudohoeflea</taxon>
    </lineage>
</organism>
<dbReference type="InterPro" id="IPR050587">
    <property type="entry name" value="GNT1/Glycosyltrans_8"/>
</dbReference>
<dbReference type="EMBL" id="JAHWQX010000001">
    <property type="protein sequence ID" value="MBW3096305.1"/>
    <property type="molecule type" value="Genomic_DNA"/>
</dbReference>
<dbReference type="Proteomes" id="UP001430804">
    <property type="component" value="Unassembled WGS sequence"/>
</dbReference>
<evidence type="ECO:0000313" key="1">
    <source>
        <dbReference type="EMBL" id="MBW3096305.1"/>
    </source>
</evidence>
<reference evidence="1" key="1">
    <citation type="submission" date="2021-07" db="EMBL/GenBank/DDBJ databases">
        <title>Pseudohoeflea marina sp. nov. a polyhydroxyalcanoate-producing bacterium.</title>
        <authorList>
            <person name="Zheng W."/>
            <person name="Yu S."/>
            <person name="Huang Y."/>
        </authorList>
    </citation>
    <scope>NUCLEOTIDE SEQUENCE</scope>
    <source>
        <strain evidence="1">DP4N28-3</strain>
    </source>
</reference>
<gene>
    <name evidence="1" type="ORF">KY465_03315</name>
</gene>
<dbReference type="Pfam" id="PF01501">
    <property type="entry name" value="Glyco_transf_8"/>
    <property type="match status" value="1"/>
</dbReference>
<accession>A0ABS6WKJ4</accession>
<comment type="caution">
    <text evidence="1">The sequence shown here is derived from an EMBL/GenBank/DDBJ whole genome shotgun (WGS) entry which is preliminary data.</text>
</comment>
<dbReference type="GO" id="GO:0016740">
    <property type="term" value="F:transferase activity"/>
    <property type="evidence" value="ECO:0007669"/>
    <property type="project" value="UniProtKB-KW"/>
</dbReference>
<name>A0ABS6WKJ4_9HYPH</name>
<keyword evidence="1" id="KW-0808">Transferase</keyword>
<protein>
    <submittedName>
        <fullName evidence="1">Glycosyl transferase</fullName>
    </submittedName>
</protein>